<proteinExistence type="predicted"/>
<protein>
    <recommendedName>
        <fullName evidence="4">Secreted protein</fullName>
    </recommendedName>
</protein>
<keyword evidence="3" id="KW-1185">Reference proteome</keyword>
<gene>
    <name evidence="2" type="ORF">HNR61_008775</name>
</gene>
<name>A0A7W3LZI1_ACTNM</name>
<comment type="caution">
    <text evidence="2">The sequence shown here is derived from an EMBL/GenBank/DDBJ whole genome shotgun (WGS) entry which is preliminary data.</text>
</comment>
<evidence type="ECO:0000313" key="3">
    <source>
        <dbReference type="Proteomes" id="UP000572680"/>
    </source>
</evidence>
<dbReference type="AlphaFoldDB" id="A0A7W3LZI1"/>
<evidence type="ECO:0008006" key="4">
    <source>
        <dbReference type="Google" id="ProtNLM"/>
    </source>
</evidence>
<reference evidence="2 3" key="1">
    <citation type="submission" date="2020-08" db="EMBL/GenBank/DDBJ databases">
        <title>Genomic Encyclopedia of Type Strains, Phase IV (KMG-IV): sequencing the most valuable type-strain genomes for metagenomic binning, comparative biology and taxonomic classification.</title>
        <authorList>
            <person name="Goeker M."/>
        </authorList>
    </citation>
    <scope>NUCLEOTIDE SEQUENCE [LARGE SCALE GENOMIC DNA]</scope>
    <source>
        <strain evidence="2 3">DSM 44197</strain>
    </source>
</reference>
<keyword evidence="1" id="KW-0732">Signal</keyword>
<sequence>MRGPWKPSRTVVAVVTVPLVTGGVLALGAAPASAATTRCSGWQQHTLPVVGKIAVKTCVQKDGYNHKAWVHVEWFRTYGGTDFDGVKVRVRLERKNSTYKSKTCDYTKVMNQYKLGKRNCTTARVFSTQKGGWTGDGYVDLNFNLDGKGWKRWELKGSPSVS</sequence>
<feature type="signal peptide" evidence="1">
    <location>
        <begin position="1"/>
        <end position="34"/>
    </location>
</feature>
<dbReference type="RefSeq" id="WP_182848944.1">
    <property type="nucleotide sequence ID" value="NZ_BAAALP010000019.1"/>
</dbReference>
<organism evidence="2 3">
    <name type="scientific">Actinomadura namibiensis</name>
    <dbReference type="NCBI Taxonomy" id="182080"/>
    <lineage>
        <taxon>Bacteria</taxon>
        <taxon>Bacillati</taxon>
        <taxon>Actinomycetota</taxon>
        <taxon>Actinomycetes</taxon>
        <taxon>Streptosporangiales</taxon>
        <taxon>Thermomonosporaceae</taxon>
        <taxon>Actinomadura</taxon>
    </lineage>
</organism>
<evidence type="ECO:0000256" key="1">
    <source>
        <dbReference type="SAM" id="SignalP"/>
    </source>
</evidence>
<feature type="chain" id="PRO_5031545169" description="Secreted protein" evidence="1">
    <location>
        <begin position="35"/>
        <end position="162"/>
    </location>
</feature>
<evidence type="ECO:0000313" key="2">
    <source>
        <dbReference type="EMBL" id="MBA8957084.1"/>
    </source>
</evidence>
<dbReference type="EMBL" id="JACJIA010000020">
    <property type="protein sequence ID" value="MBA8957084.1"/>
    <property type="molecule type" value="Genomic_DNA"/>
</dbReference>
<accession>A0A7W3LZI1</accession>
<dbReference type="Proteomes" id="UP000572680">
    <property type="component" value="Unassembled WGS sequence"/>
</dbReference>